<dbReference type="OMA" id="FVFRSVM"/>
<evidence type="ECO:0000256" key="12">
    <source>
        <dbReference type="ARBA" id="ARBA00023221"/>
    </source>
</evidence>
<dbReference type="PANTHER" id="PTHR24304">
    <property type="entry name" value="CYTOCHROME P450 FAMILY 7"/>
    <property type="match status" value="1"/>
</dbReference>
<keyword evidence="10" id="KW-0443">Lipid metabolism</keyword>
<proteinExistence type="inferred from homology"/>
<evidence type="ECO:0000256" key="1">
    <source>
        <dbReference type="ARBA" id="ARBA00001971"/>
    </source>
</evidence>
<dbReference type="GO" id="GO:0006699">
    <property type="term" value="P:bile acid biosynthetic process"/>
    <property type="evidence" value="ECO:0007669"/>
    <property type="project" value="TreeGrafter"/>
</dbReference>
<name>H3ABH5_LATCH</name>
<evidence type="ECO:0000256" key="10">
    <source>
        <dbReference type="ARBA" id="ARBA00023098"/>
    </source>
</evidence>
<feature type="binding site" evidence="15">
    <location>
        <position position="365"/>
    </location>
    <ligand>
        <name>substrate</name>
    </ligand>
</feature>
<dbReference type="GO" id="GO:0020037">
    <property type="term" value="F:heme binding"/>
    <property type="evidence" value="ECO:0007669"/>
    <property type="project" value="InterPro"/>
</dbReference>
<dbReference type="PRINTS" id="PR00465">
    <property type="entry name" value="EP450IV"/>
</dbReference>
<feature type="binding site" evidence="15">
    <location>
        <position position="267"/>
    </location>
    <ligand>
        <name>substrate</name>
    </ligand>
</feature>
<dbReference type="InterPro" id="IPR036396">
    <property type="entry name" value="Cyt_P450_sf"/>
</dbReference>
<reference evidence="16" key="2">
    <citation type="submission" date="2025-08" db="UniProtKB">
        <authorList>
            <consortium name="Ensembl"/>
        </authorList>
    </citation>
    <scope>IDENTIFICATION</scope>
</reference>
<keyword evidence="7 13" id="KW-0256">Endoplasmic reticulum</keyword>
<dbReference type="CDD" id="cd20631">
    <property type="entry name" value="CYP7A1"/>
    <property type="match status" value="1"/>
</dbReference>
<evidence type="ECO:0000313" key="17">
    <source>
        <dbReference type="Proteomes" id="UP000008672"/>
    </source>
</evidence>
<evidence type="ECO:0000256" key="7">
    <source>
        <dbReference type="ARBA" id="ARBA00022824"/>
    </source>
</evidence>
<dbReference type="AlphaFoldDB" id="H3ABH5"/>
<dbReference type="GO" id="GO:0008395">
    <property type="term" value="F:steroid hydroxylase activity"/>
    <property type="evidence" value="ECO:0007669"/>
    <property type="project" value="TreeGrafter"/>
</dbReference>
<evidence type="ECO:0000313" key="16">
    <source>
        <dbReference type="Ensembl" id="ENSLACP00000006996.1"/>
    </source>
</evidence>
<dbReference type="Proteomes" id="UP000008672">
    <property type="component" value="Unassembled WGS sequence"/>
</dbReference>
<dbReference type="Gene3D" id="1.10.630.10">
    <property type="entry name" value="Cytochrome P450"/>
    <property type="match status" value="1"/>
</dbReference>
<evidence type="ECO:0000256" key="6">
    <source>
        <dbReference type="ARBA" id="ARBA00022723"/>
    </source>
</evidence>
<dbReference type="InterPro" id="IPR024204">
    <property type="entry name" value="Cyt_P450_CYP7A1-type"/>
</dbReference>
<evidence type="ECO:0000256" key="4">
    <source>
        <dbReference type="ARBA" id="ARBA00010617"/>
    </source>
</evidence>
<keyword evidence="8" id="KW-0560">Oxidoreductase</keyword>
<gene>
    <name evidence="16" type="primary">LOC102354799</name>
</gene>
<keyword evidence="9 13" id="KW-0408">Iron</keyword>
<dbReference type="InParanoid" id="H3ABH5"/>
<comment type="cofactor">
    <cofactor evidence="1 13 14">
        <name>heme</name>
        <dbReference type="ChEBI" id="CHEBI:30413"/>
    </cofactor>
</comment>
<comment type="pathway">
    <text evidence="3">Lipid metabolism; bile acid biosynthesis.</text>
</comment>
<dbReference type="PANTHER" id="PTHR24304:SF3">
    <property type="entry name" value="CHOLESTEROL 7-ALPHA-MONOOXYGENASE"/>
    <property type="match status" value="1"/>
</dbReference>
<dbReference type="SUPFAM" id="SSF48264">
    <property type="entry name" value="Cytochrome P450"/>
    <property type="match status" value="1"/>
</dbReference>
<keyword evidence="6 13" id="KW-0479">Metal-binding</keyword>
<protein>
    <recommendedName>
        <fullName evidence="18">Cholesterol 7-alpha-monooxygenase</fullName>
    </recommendedName>
</protein>
<evidence type="ECO:0000256" key="9">
    <source>
        <dbReference type="ARBA" id="ARBA00023004"/>
    </source>
</evidence>
<dbReference type="GO" id="GO:0005789">
    <property type="term" value="C:endoplasmic reticulum membrane"/>
    <property type="evidence" value="ECO:0007669"/>
    <property type="project" value="UniProtKB-SubCell"/>
</dbReference>
<reference evidence="17" key="1">
    <citation type="submission" date="2011-08" db="EMBL/GenBank/DDBJ databases">
        <title>The draft genome of Latimeria chalumnae.</title>
        <authorList>
            <person name="Di Palma F."/>
            <person name="Alfoldi J."/>
            <person name="Johnson J."/>
            <person name="Berlin A."/>
            <person name="Gnerre S."/>
            <person name="Jaffe D."/>
            <person name="MacCallum I."/>
            <person name="Young S."/>
            <person name="Walker B.J."/>
            <person name="Lander E."/>
            <person name="Lindblad-Toh K."/>
        </authorList>
    </citation>
    <scope>NUCLEOTIDE SEQUENCE [LARGE SCALE GENOMIC DNA]</scope>
    <source>
        <strain evidence="17">Wild caught</strain>
    </source>
</reference>
<evidence type="ECO:0000256" key="2">
    <source>
        <dbReference type="ARBA" id="ARBA00004586"/>
    </source>
</evidence>
<comment type="similarity">
    <text evidence="4 13">Belongs to the cytochrome P450 family.</text>
</comment>
<feature type="binding site" description="axial binding residue" evidence="14">
    <location>
        <position position="423"/>
    </location>
    <ligand>
        <name>heme</name>
        <dbReference type="ChEBI" id="CHEBI:30413"/>
    </ligand>
    <ligandPart>
        <name>Fe</name>
        <dbReference type="ChEBI" id="CHEBI:18248"/>
    </ligandPart>
</feature>
<dbReference type="InterPro" id="IPR001128">
    <property type="entry name" value="Cyt_P450"/>
</dbReference>
<evidence type="ECO:0000256" key="14">
    <source>
        <dbReference type="PIRSR" id="PIRSR000047-1"/>
    </source>
</evidence>
<evidence type="ECO:0000256" key="5">
    <source>
        <dbReference type="ARBA" id="ARBA00022617"/>
    </source>
</evidence>
<evidence type="ECO:0000256" key="8">
    <source>
        <dbReference type="ARBA" id="ARBA00023002"/>
    </source>
</evidence>
<dbReference type="GO" id="GO:0005506">
    <property type="term" value="F:iron ion binding"/>
    <property type="evidence" value="ECO:0007669"/>
    <property type="project" value="InterPro"/>
</dbReference>
<keyword evidence="11 13" id="KW-0472">Membrane</keyword>
<reference evidence="16" key="3">
    <citation type="submission" date="2025-09" db="UniProtKB">
        <authorList>
            <consortium name="Ensembl"/>
        </authorList>
    </citation>
    <scope>IDENTIFICATION</scope>
</reference>
<comment type="subcellular location">
    <subcellularLocation>
        <location evidence="2 13">Endoplasmic reticulum membrane</location>
    </subcellularLocation>
</comment>
<dbReference type="InterPro" id="IPR002403">
    <property type="entry name" value="Cyt_P450_E_grp-IV"/>
</dbReference>
<keyword evidence="12" id="KW-0753">Steroid metabolism</keyword>
<dbReference type="InterPro" id="IPR050529">
    <property type="entry name" value="CYP450_sterol_14alpha_dmase"/>
</dbReference>
<dbReference type="Ensembl" id="ENSLACT00000007055.1">
    <property type="protein sequence ID" value="ENSLACP00000006996.1"/>
    <property type="gene ID" value="ENSLACG00000006211.1"/>
</dbReference>
<evidence type="ECO:0000256" key="11">
    <source>
        <dbReference type="ARBA" id="ARBA00023136"/>
    </source>
</evidence>
<evidence type="ECO:0008006" key="18">
    <source>
        <dbReference type="Google" id="ProtNLM"/>
    </source>
</evidence>
<dbReference type="Pfam" id="PF00067">
    <property type="entry name" value="p450"/>
    <property type="match status" value="1"/>
</dbReference>
<evidence type="ECO:0000256" key="15">
    <source>
        <dbReference type="PIRSR" id="PIRSR000047-2"/>
    </source>
</evidence>
<dbReference type="GO" id="GO:0042632">
    <property type="term" value="P:cholesterol homeostasis"/>
    <property type="evidence" value="ECO:0007669"/>
    <property type="project" value="TreeGrafter"/>
</dbReference>
<dbReference type="HOGENOM" id="CLU_018012_1_3_1"/>
<evidence type="ECO:0000256" key="3">
    <source>
        <dbReference type="ARBA" id="ARBA00004860"/>
    </source>
</evidence>
<dbReference type="PIRSF" id="PIRSF000047">
    <property type="entry name" value="Cytochrome_CYPVIIA1"/>
    <property type="match status" value="1"/>
</dbReference>
<keyword evidence="17" id="KW-1185">Reference proteome</keyword>
<sequence length="483" mass="54692">RRKGEAPIESGWIPFFGVAIQFGADPLKFLNSRKKKYGSTFTCKIAGKYLTFITDPFSYSSVIRHGKSLDFQKFALETSRNAFGHVDFSDSKYGITYDEIHHIFLKTLQGSALGPLTQSMMANLHSVMLRDKTSSASIWTTEGLQAFVTRIIFEAGFLTLFGKNMKENTTDRLQSQQVAVQAALEDFKKFDMAFPALVAGVPISFLQGAKKAREALAERFLPMKMKQNECVSSLIEQRIKLFDSSPHLSEVTKARTHVIMLWAAQANTLPATFWSTYYLLRSPEALLAVRKEIDNMLYLTDQKYRDATQSISFTKEQLENMPTMGSVISEALRLSSASIMIRCATEDFTLTLDSGEKLAIRKGDRIALVPQLQHLDPEIYENPLEFQYDRFLDKTGKEKTTFYKNGKKLKHYLMPFGSGTSMCPGRFFAINEIKQFLSLLLCYYDIELLDRSAPPLPLDNSRAGLGILQPKHDVGIRYKLKNN</sequence>
<dbReference type="GeneTree" id="ENSGT00940000153141"/>
<evidence type="ECO:0000256" key="13">
    <source>
        <dbReference type="PIRNR" id="PIRNR000047"/>
    </source>
</evidence>
<accession>H3ABH5</accession>
<organism evidence="16 17">
    <name type="scientific">Latimeria chalumnae</name>
    <name type="common">Coelacanth</name>
    <dbReference type="NCBI Taxonomy" id="7897"/>
    <lineage>
        <taxon>Eukaryota</taxon>
        <taxon>Metazoa</taxon>
        <taxon>Chordata</taxon>
        <taxon>Craniata</taxon>
        <taxon>Vertebrata</taxon>
        <taxon>Euteleostomi</taxon>
        <taxon>Coelacanthiformes</taxon>
        <taxon>Coelacanthidae</taxon>
        <taxon>Latimeria</taxon>
    </lineage>
</organism>
<dbReference type="eggNOG" id="KOG0684">
    <property type="taxonomic scope" value="Eukaryota"/>
</dbReference>
<dbReference type="GO" id="GO:0016705">
    <property type="term" value="F:oxidoreductase activity, acting on paired donors, with incorporation or reduction of molecular oxygen"/>
    <property type="evidence" value="ECO:0007669"/>
    <property type="project" value="InterPro"/>
</dbReference>
<keyword evidence="5 13" id="KW-0349">Heme</keyword>
<dbReference type="STRING" id="7897.ENSLACP00000006996"/>
<dbReference type="EMBL" id="AFYH01142591">
    <property type="status" value="NOT_ANNOTATED_CDS"/>
    <property type="molecule type" value="Genomic_DNA"/>
</dbReference>